<name>I7MFB9_TETTS</name>
<dbReference type="GeneID" id="7823449"/>
<dbReference type="RefSeq" id="XP_001019845.2">
    <property type="nucleotide sequence ID" value="XM_001019845.3"/>
</dbReference>
<organism evidence="2 3">
    <name type="scientific">Tetrahymena thermophila (strain SB210)</name>
    <dbReference type="NCBI Taxonomy" id="312017"/>
    <lineage>
        <taxon>Eukaryota</taxon>
        <taxon>Sar</taxon>
        <taxon>Alveolata</taxon>
        <taxon>Ciliophora</taxon>
        <taxon>Intramacronucleata</taxon>
        <taxon>Oligohymenophorea</taxon>
        <taxon>Hymenostomatida</taxon>
        <taxon>Tetrahymenina</taxon>
        <taxon>Tetrahymenidae</taxon>
        <taxon>Tetrahymena</taxon>
    </lineage>
</organism>
<evidence type="ECO:0000313" key="3">
    <source>
        <dbReference type="Proteomes" id="UP000009168"/>
    </source>
</evidence>
<sequence length="415" mass="49025">MPIQKIYQELDQSIPSLTQKQFNSSQSGQKQSNTTTKNSLDIPDLLQRTLPIRQKRCKTIGNSPNNKNQDMSSQFRQMYHNFNNYEYKQQKKQSSKVEKCDKQKKKLDKNTTNASESENQEFLKENLIQAQQKDEINSRQSMTPIQPARVFVTDKGKLINDRFDIPTYKPVSFAESIKKQNADLSLIDYFQTGKDKIIEHLDYKDITDNNITNFNNNNKLYIQNLIDKHQKHMKPQCCSKGEQVRADSALKNYRNQLDEEIDKFYKNLEQKSLTPSIKYQKPIKKQVPYKDGLIDEYFFKDENNQHYNDQDLNYQNKSNQNNDKGAGFFKKYIQDVDLEKYKELPLWVKVATEKQDFFPKIQSPSKVSQYIQNGVLPMKSVLEKSEFNIHQKKKKYIRKIEKIVTECDDYKQSNY</sequence>
<dbReference type="EMBL" id="GG662639">
    <property type="protein sequence ID" value="EAR99600.2"/>
    <property type="molecule type" value="Genomic_DNA"/>
</dbReference>
<feature type="compositionally biased region" description="Polar residues" evidence="1">
    <location>
        <begin position="19"/>
        <end position="39"/>
    </location>
</feature>
<dbReference type="Proteomes" id="UP000009168">
    <property type="component" value="Unassembled WGS sequence"/>
</dbReference>
<evidence type="ECO:0000256" key="1">
    <source>
        <dbReference type="SAM" id="MobiDB-lite"/>
    </source>
</evidence>
<proteinExistence type="predicted"/>
<protein>
    <submittedName>
        <fullName evidence="2">Uncharacterized protein</fullName>
    </submittedName>
</protein>
<accession>I7MFB9</accession>
<gene>
    <name evidence="2" type="ORF">TTHERM_00139620</name>
</gene>
<reference evidence="3" key="1">
    <citation type="journal article" date="2006" name="PLoS Biol.">
        <title>Macronuclear genome sequence of the ciliate Tetrahymena thermophila, a model eukaryote.</title>
        <authorList>
            <person name="Eisen J.A."/>
            <person name="Coyne R.S."/>
            <person name="Wu M."/>
            <person name="Wu D."/>
            <person name="Thiagarajan M."/>
            <person name="Wortman J.R."/>
            <person name="Badger J.H."/>
            <person name="Ren Q."/>
            <person name="Amedeo P."/>
            <person name="Jones K.M."/>
            <person name="Tallon L.J."/>
            <person name="Delcher A.L."/>
            <person name="Salzberg S.L."/>
            <person name="Silva J.C."/>
            <person name="Haas B.J."/>
            <person name="Majoros W.H."/>
            <person name="Farzad M."/>
            <person name="Carlton J.M."/>
            <person name="Smith R.K. Jr."/>
            <person name="Garg J."/>
            <person name="Pearlman R.E."/>
            <person name="Karrer K.M."/>
            <person name="Sun L."/>
            <person name="Manning G."/>
            <person name="Elde N.C."/>
            <person name="Turkewitz A.P."/>
            <person name="Asai D.J."/>
            <person name="Wilkes D.E."/>
            <person name="Wang Y."/>
            <person name="Cai H."/>
            <person name="Collins K."/>
            <person name="Stewart B.A."/>
            <person name="Lee S.R."/>
            <person name="Wilamowska K."/>
            <person name="Weinberg Z."/>
            <person name="Ruzzo W.L."/>
            <person name="Wloga D."/>
            <person name="Gaertig J."/>
            <person name="Frankel J."/>
            <person name="Tsao C.-C."/>
            <person name="Gorovsky M.A."/>
            <person name="Keeling P.J."/>
            <person name="Waller R.F."/>
            <person name="Patron N.J."/>
            <person name="Cherry J.M."/>
            <person name="Stover N.A."/>
            <person name="Krieger C.J."/>
            <person name="del Toro C."/>
            <person name="Ryder H.F."/>
            <person name="Williamson S.C."/>
            <person name="Barbeau R.A."/>
            <person name="Hamilton E.P."/>
            <person name="Orias E."/>
        </authorList>
    </citation>
    <scope>NUCLEOTIDE SEQUENCE [LARGE SCALE GENOMIC DNA]</scope>
    <source>
        <strain evidence="3">SB210</strain>
    </source>
</reference>
<dbReference type="AlphaFoldDB" id="I7MFB9"/>
<feature type="region of interest" description="Disordered" evidence="1">
    <location>
        <begin position="19"/>
        <end position="45"/>
    </location>
</feature>
<keyword evidence="3" id="KW-1185">Reference proteome</keyword>
<dbReference type="InParanoid" id="I7MFB9"/>
<dbReference type="KEGG" id="tet:TTHERM_00139620"/>
<evidence type="ECO:0000313" key="2">
    <source>
        <dbReference type="EMBL" id="EAR99600.2"/>
    </source>
</evidence>
<feature type="region of interest" description="Disordered" evidence="1">
    <location>
        <begin position="87"/>
        <end position="122"/>
    </location>
</feature>